<dbReference type="AlphaFoldDB" id="A0A0A2M9N6"/>
<dbReference type="STRING" id="1121899.GCA_000430025_02274"/>
<organism evidence="1 2">
    <name type="scientific">Flavobacterium suncheonense GH29-5 = DSM 17707</name>
    <dbReference type="NCBI Taxonomy" id="1121899"/>
    <lineage>
        <taxon>Bacteria</taxon>
        <taxon>Pseudomonadati</taxon>
        <taxon>Bacteroidota</taxon>
        <taxon>Flavobacteriia</taxon>
        <taxon>Flavobacteriales</taxon>
        <taxon>Flavobacteriaceae</taxon>
        <taxon>Flavobacterium</taxon>
    </lineage>
</organism>
<proteinExistence type="predicted"/>
<keyword evidence="2" id="KW-1185">Reference proteome</keyword>
<name>A0A0A2M9N6_9FLAO</name>
<dbReference type="OrthoDB" id="670969at2"/>
<dbReference type="eggNOG" id="ENOG502ZCE0">
    <property type="taxonomic scope" value="Bacteria"/>
</dbReference>
<accession>A0A0A2M9N6</accession>
<evidence type="ECO:0000313" key="1">
    <source>
        <dbReference type="EMBL" id="KGO88984.1"/>
    </source>
</evidence>
<dbReference type="EMBL" id="JRLW01000013">
    <property type="protein sequence ID" value="KGO88984.1"/>
    <property type="molecule type" value="Genomic_DNA"/>
</dbReference>
<gene>
    <name evidence="1" type="ORF">Q764_10285</name>
</gene>
<dbReference type="Proteomes" id="UP000030121">
    <property type="component" value="Unassembled WGS sequence"/>
</dbReference>
<dbReference type="Pfam" id="PF22105">
    <property type="entry name" value="DUF6943"/>
    <property type="match status" value="1"/>
</dbReference>
<dbReference type="InterPro" id="IPR054223">
    <property type="entry name" value="DUF6943"/>
</dbReference>
<protein>
    <submittedName>
        <fullName evidence="1">Uncharacterized protein</fullName>
    </submittedName>
</protein>
<sequence>MTNYIVKTHKPGTVYAKPHFFVLNKGLNSGKPQKTAFANSFVIQFATSEDCENFYWIAYSLWQSKFWHQFLKGSVVPFITSDDFKKEFNSKSRELMQDFEAHEKAVKAIRLLQLKEEQFYANINLLNDLKRSILHRYTRK</sequence>
<dbReference type="RefSeq" id="WP_026980691.1">
    <property type="nucleotide sequence ID" value="NZ_AUCZ01000011.1"/>
</dbReference>
<reference evidence="1 2" key="1">
    <citation type="submission" date="2013-09" db="EMBL/GenBank/DDBJ databases">
        <authorList>
            <person name="Zeng Z."/>
            <person name="Chen C."/>
        </authorList>
    </citation>
    <scope>NUCLEOTIDE SEQUENCE [LARGE SCALE GENOMIC DNA]</scope>
    <source>
        <strain evidence="1 2">GH29-5</strain>
    </source>
</reference>
<evidence type="ECO:0000313" key="2">
    <source>
        <dbReference type="Proteomes" id="UP000030121"/>
    </source>
</evidence>
<comment type="caution">
    <text evidence="1">The sequence shown here is derived from an EMBL/GenBank/DDBJ whole genome shotgun (WGS) entry which is preliminary data.</text>
</comment>